<gene>
    <name evidence="3" type="ORF">HS088_TW23G00429</name>
</gene>
<dbReference type="InterPro" id="IPR011990">
    <property type="entry name" value="TPR-like_helical_dom_sf"/>
</dbReference>
<dbReference type="Gene3D" id="1.25.40.10">
    <property type="entry name" value="Tetratricopeptide repeat domain"/>
    <property type="match status" value="3"/>
</dbReference>
<dbReference type="AlphaFoldDB" id="A0A7J7BUY0"/>
<feature type="repeat" description="PPR" evidence="2">
    <location>
        <begin position="252"/>
        <end position="286"/>
    </location>
</feature>
<evidence type="ECO:0000313" key="4">
    <source>
        <dbReference type="Proteomes" id="UP000593562"/>
    </source>
</evidence>
<protein>
    <submittedName>
        <fullName evidence="3">Pentatricopeptide repeat-containing protein</fullName>
    </submittedName>
</protein>
<feature type="repeat" description="PPR" evidence="2">
    <location>
        <begin position="119"/>
        <end position="149"/>
    </location>
</feature>
<dbReference type="PROSITE" id="PS51375">
    <property type="entry name" value="PPR"/>
    <property type="match status" value="3"/>
</dbReference>
<organism evidence="3 4">
    <name type="scientific">Tripterygium wilfordii</name>
    <name type="common">Thunder God vine</name>
    <dbReference type="NCBI Taxonomy" id="458696"/>
    <lineage>
        <taxon>Eukaryota</taxon>
        <taxon>Viridiplantae</taxon>
        <taxon>Streptophyta</taxon>
        <taxon>Embryophyta</taxon>
        <taxon>Tracheophyta</taxon>
        <taxon>Spermatophyta</taxon>
        <taxon>Magnoliopsida</taxon>
        <taxon>eudicotyledons</taxon>
        <taxon>Gunneridae</taxon>
        <taxon>Pentapetalae</taxon>
        <taxon>rosids</taxon>
        <taxon>fabids</taxon>
        <taxon>Celastrales</taxon>
        <taxon>Celastraceae</taxon>
        <taxon>Tripterygium</taxon>
    </lineage>
</organism>
<dbReference type="GO" id="GO:0009451">
    <property type="term" value="P:RNA modification"/>
    <property type="evidence" value="ECO:0007669"/>
    <property type="project" value="InterPro"/>
</dbReference>
<dbReference type="NCBIfam" id="TIGR00756">
    <property type="entry name" value="PPR"/>
    <property type="match status" value="3"/>
</dbReference>
<dbReference type="EMBL" id="JAAARO010000023">
    <property type="protein sequence ID" value="KAF5725702.1"/>
    <property type="molecule type" value="Genomic_DNA"/>
</dbReference>
<dbReference type="FunCoup" id="A0A7J7BUY0">
    <property type="interactions" value="603"/>
</dbReference>
<dbReference type="Proteomes" id="UP000593562">
    <property type="component" value="Unassembled WGS sequence"/>
</dbReference>
<dbReference type="FunFam" id="1.25.40.10:FF:001213">
    <property type="entry name" value="Pentatricopeptide repeat-containing protein, mitochondrial"/>
    <property type="match status" value="1"/>
</dbReference>
<dbReference type="Pfam" id="PF01535">
    <property type="entry name" value="PPR"/>
    <property type="match status" value="3"/>
</dbReference>
<dbReference type="Pfam" id="PF13041">
    <property type="entry name" value="PPR_2"/>
    <property type="match status" value="2"/>
</dbReference>
<keyword evidence="4" id="KW-1185">Reference proteome</keyword>
<evidence type="ECO:0000256" key="2">
    <source>
        <dbReference type="PROSITE-ProRule" id="PRU00708"/>
    </source>
</evidence>
<comment type="caution">
    <text evidence="3">The sequence shown here is derived from an EMBL/GenBank/DDBJ whole genome shotgun (WGS) entry which is preliminary data.</text>
</comment>
<dbReference type="Pfam" id="PF20431">
    <property type="entry name" value="E_motif"/>
    <property type="match status" value="1"/>
</dbReference>
<dbReference type="GO" id="GO:0003723">
    <property type="term" value="F:RNA binding"/>
    <property type="evidence" value="ECO:0007669"/>
    <property type="project" value="InterPro"/>
</dbReference>
<dbReference type="InParanoid" id="A0A7J7BUY0"/>
<evidence type="ECO:0000313" key="3">
    <source>
        <dbReference type="EMBL" id="KAF5725702.1"/>
    </source>
</evidence>
<dbReference type="PANTHER" id="PTHR47926:SF460">
    <property type="entry name" value="OS01G0815900 PROTEIN"/>
    <property type="match status" value="1"/>
</dbReference>
<name>A0A7J7BUY0_TRIWF</name>
<dbReference type="InterPro" id="IPR046960">
    <property type="entry name" value="PPR_At4g14850-like_plant"/>
</dbReference>
<reference evidence="3 4" key="1">
    <citation type="journal article" date="2020" name="Nat. Commun.">
        <title>Genome of Tripterygium wilfordii and identification of cytochrome P450 involved in triptolide biosynthesis.</title>
        <authorList>
            <person name="Tu L."/>
            <person name="Su P."/>
            <person name="Zhang Z."/>
            <person name="Gao L."/>
            <person name="Wang J."/>
            <person name="Hu T."/>
            <person name="Zhou J."/>
            <person name="Zhang Y."/>
            <person name="Zhao Y."/>
            <person name="Liu Y."/>
            <person name="Song Y."/>
            <person name="Tong Y."/>
            <person name="Lu Y."/>
            <person name="Yang J."/>
            <person name="Xu C."/>
            <person name="Jia M."/>
            <person name="Peters R.J."/>
            <person name="Huang L."/>
            <person name="Gao W."/>
        </authorList>
    </citation>
    <scope>NUCLEOTIDE SEQUENCE [LARGE SCALE GENOMIC DNA]</scope>
    <source>
        <strain evidence="4">cv. XIE 37</strain>
        <tissue evidence="3">Leaf</tissue>
    </source>
</reference>
<evidence type="ECO:0000256" key="1">
    <source>
        <dbReference type="ARBA" id="ARBA00022737"/>
    </source>
</evidence>
<dbReference type="InterPro" id="IPR046848">
    <property type="entry name" value="E_motif"/>
</dbReference>
<accession>A0A7J7BUY0</accession>
<keyword evidence="1" id="KW-0677">Repeat</keyword>
<dbReference type="PANTHER" id="PTHR47926">
    <property type="entry name" value="PENTATRICOPEPTIDE REPEAT-CONTAINING PROTEIN"/>
    <property type="match status" value="1"/>
</dbReference>
<feature type="repeat" description="PPR" evidence="2">
    <location>
        <begin position="150"/>
        <end position="184"/>
    </location>
</feature>
<proteinExistence type="predicted"/>
<sequence length="431" mass="48442">MVVNGLLNHSMLVLNTLLRCYSFSDFACKAFLLYKQFLNASNQSPSFSRPSFDSFTYTFLLNASAGLCYPVMGTQLHCLTTKLGFQCHVYVQTALVNMYVSCGVLSEATQVFDEMPQRNSVTWNVMITGLTKWGEVETARSLFDKMPDRNVVSWTGIIDGYTRMNRHGEAVALFREMVVSDIKPTEITMLAIFPAVRGDLKICQSIHGYVEKSGFDECDIRISNSLIDTYAKCGCIMSASRFFEEINDERKNLVSWTSIISGFAMHGMGKEAVECFQRMEKMGLKPNRVALLSLLNACSHAGLVELGLNFFNKMVDEYQVSPDIKHYGCLVDMLGRAGRLEEAEKKALEIPNEIVNDVIWRTLLGACSFHGAIEMGERVTRKIMEIEKGYGVDYVLMSNIFASAGKFDDVERLRGLLEERNVFKLPGQSLL</sequence>
<dbReference type="FunFam" id="1.25.40.10:FF:000348">
    <property type="entry name" value="Pentatricopeptide repeat-containing protein chloroplastic"/>
    <property type="match status" value="1"/>
</dbReference>
<dbReference type="InterPro" id="IPR002885">
    <property type="entry name" value="PPR_rpt"/>
</dbReference>